<evidence type="ECO:0000256" key="1">
    <source>
        <dbReference type="SAM" id="MobiDB-lite"/>
    </source>
</evidence>
<keyword evidence="2" id="KW-0223">Dioxygenase</keyword>
<feature type="region of interest" description="Disordered" evidence="1">
    <location>
        <begin position="91"/>
        <end position="110"/>
    </location>
</feature>
<sequence>MSMAASVHPPFGRGRCEVRLTQAGAGPWRVPEEPNLFGVFVCRPDVKAIAARGDDLIIRPGGTLATLNGASTWSAGAVLAVSWFAPASQDLWDSHPVRPTRPRSGSRAPV</sequence>
<gene>
    <name evidence="2" type="ORF">MPPM_2863</name>
</gene>
<evidence type="ECO:0000313" key="2">
    <source>
        <dbReference type="EMBL" id="BAU91468.1"/>
    </source>
</evidence>
<name>A0A161JMA5_9HYPH</name>
<dbReference type="AlphaFoldDB" id="A0A161JMA5"/>
<proteinExistence type="predicted"/>
<accession>A0A161JMA5</accession>
<organism evidence="2 3">
    <name type="scientific">Methylorubrum populi</name>
    <dbReference type="NCBI Taxonomy" id="223967"/>
    <lineage>
        <taxon>Bacteria</taxon>
        <taxon>Pseudomonadati</taxon>
        <taxon>Pseudomonadota</taxon>
        <taxon>Alphaproteobacteria</taxon>
        <taxon>Hyphomicrobiales</taxon>
        <taxon>Methylobacteriaceae</taxon>
        <taxon>Methylorubrum</taxon>
    </lineage>
</organism>
<dbReference type="EMBL" id="AP014809">
    <property type="protein sequence ID" value="BAU91468.1"/>
    <property type="molecule type" value="Genomic_DNA"/>
</dbReference>
<protein>
    <submittedName>
        <fullName evidence="2">Glyoxalase/bleomycin resistance protein/dioxygenase</fullName>
    </submittedName>
</protein>
<keyword evidence="2" id="KW-0560">Oxidoreductase</keyword>
<evidence type="ECO:0000313" key="3">
    <source>
        <dbReference type="Proteomes" id="UP000218288"/>
    </source>
</evidence>
<dbReference type="Proteomes" id="UP000218288">
    <property type="component" value="Chromosome"/>
</dbReference>
<dbReference type="GO" id="GO:0051213">
    <property type="term" value="F:dioxygenase activity"/>
    <property type="evidence" value="ECO:0007669"/>
    <property type="project" value="UniProtKB-KW"/>
</dbReference>
<reference evidence="2 3" key="1">
    <citation type="journal article" date="2016" name="Genome Announc.">
        <title>Complete Genome Sequence of Methylobacterium populi P-1M, Isolated from Pink-Pigmented Household Biofilm.</title>
        <authorList>
            <person name="Morohoshi T."/>
            <person name="Ikeda T."/>
        </authorList>
    </citation>
    <scope>NUCLEOTIDE SEQUENCE [LARGE SCALE GENOMIC DNA]</scope>
    <source>
        <strain evidence="2 3">P-1M</strain>
    </source>
</reference>